<evidence type="ECO:0000313" key="2">
    <source>
        <dbReference type="Proteomes" id="UP001066276"/>
    </source>
</evidence>
<dbReference type="EMBL" id="JANPWB010000003">
    <property type="protein sequence ID" value="KAJ1199714.1"/>
    <property type="molecule type" value="Genomic_DNA"/>
</dbReference>
<gene>
    <name evidence="1" type="ORF">NDU88_003547</name>
</gene>
<dbReference type="Proteomes" id="UP001066276">
    <property type="component" value="Chromosome 2_1"/>
</dbReference>
<sequence>MVLCRCHGHRAMEQDHRECGMREGRQLAEEDMLGHVDGLVPLSRASCNGTGPSGMWNAGGTAVSRGRLVREEWEKELLRIYLEIKDLPHFHDSDLSVL</sequence>
<name>A0AAV7VDL6_PLEWA</name>
<protein>
    <submittedName>
        <fullName evidence="1">Uncharacterized protein</fullName>
    </submittedName>
</protein>
<evidence type="ECO:0000313" key="1">
    <source>
        <dbReference type="EMBL" id="KAJ1199714.1"/>
    </source>
</evidence>
<reference evidence="1" key="1">
    <citation type="journal article" date="2022" name="bioRxiv">
        <title>Sequencing and chromosome-scale assembly of the giantPleurodeles waltlgenome.</title>
        <authorList>
            <person name="Brown T."/>
            <person name="Elewa A."/>
            <person name="Iarovenko S."/>
            <person name="Subramanian E."/>
            <person name="Araus A.J."/>
            <person name="Petzold A."/>
            <person name="Susuki M."/>
            <person name="Suzuki K.-i.T."/>
            <person name="Hayashi T."/>
            <person name="Toyoda A."/>
            <person name="Oliveira C."/>
            <person name="Osipova E."/>
            <person name="Leigh N.D."/>
            <person name="Simon A."/>
            <person name="Yun M.H."/>
        </authorList>
    </citation>
    <scope>NUCLEOTIDE SEQUENCE</scope>
    <source>
        <strain evidence="1">20211129_DDA</strain>
        <tissue evidence="1">Liver</tissue>
    </source>
</reference>
<proteinExistence type="predicted"/>
<dbReference type="AlphaFoldDB" id="A0AAV7VDL6"/>
<comment type="caution">
    <text evidence="1">The sequence shown here is derived from an EMBL/GenBank/DDBJ whole genome shotgun (WGS) entry which is preliminary data.</text>
</comment>
<keyword evidence="2" id="KW-1185">Reference proteome</keyword>
<organism evidence="1 2">
    <name type="scientific">Pleurodeles waltl</name>
    <name type="common">Iberian ribbed newt</name>
    <dbReference type="NCBI Taxonomy" id="8319"/>
    <lineage>
        <taxon>Eukaryota</taxon>
        <taxon>Metazoa</taxon>
        <taxon>Chordata</taxon>
        <taxon>Craniata</taxon>
        <taxon>Vertebrata</taxon>
        <taxon>Euteleostomi</taxon>
        <taxon>Amphibia</taxon>
        <taxon>Batrachia</taxon>
        <taxon>Caudata</taxon>
        <taxon>Salamandroidea</taxon>
        <taxon>Salamandridae</taxon>
        <taxon>Pleurodelinae</taxon>
        <taxon>Pleurodeles</taxon>
    </lineage>
</organism>
<accession>A0AAV7VDL6</accession>